<evidence type="ECO:0008006" key="4">
    <source>
        <dbReference type="Google" id="ProtNLM"/>
    </source>
</evidence>
<protein>
    <recommendedName>
        <fullName evidence="4">Vitellogenin domain-containing protein</fullName>
    </recommendedName>
</protein>
<dbReference type="Pfam" id="PF16061">
    <property type="entry name" value="DUF4803"/>
    <property type="match status" value="1"/>
</dbReference>
<evidence type="ECO:0000256" key="1">
    <source>
        <dbReference type="SAM" id="MobiDB-lite"/>
    </source>
</evidence>
<gene>
    <name evidence="2" type="ORF">TKK_018802</name>
</gene>
<dbReference type="PANTHER" id="PTHR47890">
    <property type="entry name" value="LD24308P"/>
    <property type="match status" value="1"/>
</dbReference>
<comment type="caution">
    <text evidence="2">The sequence shown here is derived from an EMBL/GenBank/DDBJ whole genome shotgun (WGS) entry which is preliminary data.</text>
</comment>
<dbReference type="AlphaFoldDB" id="A0ABD2VY93"/>
<dbReference type="PANTHER" id="PTHR47890:SF1">
    <property type="entry name" value="LD24308P"/>
    <property type="match status" value="1"/>
</dbReference>
<proteinExistence type="predicted"/>
<organism evidence="2 3">
    <name type="scientific">Trichogramma kaykai</name>
    <dbReference type="NCBI Taxonomy" id="54128"/>
    <lineage>
        <taxon>Eukaryota</taxon>
        <taxon>Metazoa</taxon>
        <taxon>Ecdysozoa</taxon>
        <taxon>Arthropoda</taxon>
        <taxon>Hexapoda</taxon>
        <taxon>Insecta</taxon>
        <taxon>Pterygota</taxon>
        <taxon>Neoptera</taxon>
        <taxon>Endopterygota</taxon>
        <taxon>Hymenoptera</taxon>
        <taxon>Apocrita</taxon>
        <taxon>Proctotrupomorpha</taxon>
        <taxon>Chalcidoidea</taxon>
        <taxon>Trichogrammatidae</taxon>
        <taxon>Trichogramma</taxon>
    </lineage>
</organism>
<name>A0ABD2VY93_9HYME</name>
<dbReference type="InterPro" id="IPR032062">
    <property type="entry name" value="DUF4803"/>
</dbReference>
<sequence length="686" mass="78727">MRLDNDPSFSEIELLPFLQAFFLFRSCHYRSNYVYMMSSRSERKGKSNNRVERKELDPVQVIEAGLDVLTSLSNPLDLAKSTFDFASLLFELNNNENNIGSTLSVINVKLDDITRNLDSFREEVMSKLEKIELLVETKPLISSFFLLGTIIDNHYDEMLRILKENYTRLFIDDFVHGVVNYHHYHGVTQTLNRMHSTLYKVDDIVYKYSKAISSPVCPSRYLQVKIAQKFYLALHNAELKGLALLVYALKQMHRKQTPEELEKNLDVVKQNFYRRSNEAFAAQKDTMGMISRMLWNCEIVDSPEEGVTYEQFGPFIYRTFEAKETMTAPVYELCKFINDVESRCLEEPVYACNKYAYCRGKIMSCNNLAADVELYHASADKTRKYDHIEFEEQIMGIKKETCSGRVHLHRTSVARPFPYRAHASCLCTCENPDSKSYINLREVVSNVQENKVVTGIRFRKVNDILHLQVQQAKLLPSAAIDPKTKSWLKVNAYETTDRDVRVGVDYHQLSWDSRSFKLDDVEVDKNTVLTGVKFAVDQGLIRLEVRGTEFSNTSGKLRANKHSWHRHTTSQEQLSPFQLEYLDLPPEHPISQPVLTDPGRYTTLTTSSMRHDVGRSVIPFVDLKPIASRNPDVALSGVRLFHKSYKEISRAACCSGGDRGYSCSSFAPRAKKRRRESSSGGRSANI</sequence>
<dbReference type="EMBL" id="JBJJXI010000153">
    <property type="protein sequence ID" value="KAL3385762.1"/>
    <property type="molecule type" value="Genomic_DNA"/>
</dbReference>
<reference evidence="2 3" key="1">
    <citation type="journal article" date="2024" name="bioRxiv">
        <title>A reference genome for Trichogramma kaykai: A tiny desert-dwelling parasitoid wasp with competing sex-ratio distorters.</title>
        <authorList>
            <person name="Culotta J."/>
            <person name="Lindsey A.R."/>
        </authorList>
    </citation>
    <scope>NUCLEOTIDE SEQUENCE [LARGE SCALE GENOMIC DNA]</scope>
    <source>
        <strain evidence="2 3">KSX58</strain>
    </source>
</reference>
<dbReference type="Proteomes" id="UP001627154">
    <property type="component" value="Unassembled WGS sequence"/>
</dbReference>
<evidence type="ECO:0000313" key="2">
    <source>
        <dbReference type="EMBL" id="KAL3385762.1"/>
    </source>
</evidence>
<evidence type="ECO:0000313" key="3">
    <source>
        <dbReference type="Proteomes" id="UP001627154"/>
    </source>
</evidence>
<keyword evidence="3" id="KW-1185">Reference proteome</keyword>
<feature type="region of interest" description="Disordered" evidence="1">
    <location>
        <begin position="665"/>
        <end position="686"/>
    </location>
</feature>
<accession>A0ABD2VY93</accession>